<dbReference type="Proteomes" id="UP001464378">
    <property type="component" value="Unassembled WGS sequence"/>
</dbReference>
<dbReference type="SUPFAM" id="SSF49344">
    <property type="entry name" value="CBD9-like"/>
    <property type="match status" value="1"/>
</dbReference>
<evidence type="ECO:0000313" key="2">
    <source>
        <dbReference type="EMBL" id="MEQ2445101.1"/>
    </source>
</evidence>
<dbReference type="EMBL" id="JBBMFK010000044">
    <property type="protein sequence ID" value="MEQ2445101.1"/>
    <property type="molecule type" value="Genomic_DNA"/>
</dbReference>
<dbReference type="RefSeq" id="WP_349232728.1">
    <property type="nucleotide sequence ID" value="NZ_JBBMFK010000044.1"/>
</dbReference>
<comment type="caution">
    <text evidence="2">The sequence shown here is derived from an EMBL/GenBank/DDBJ whole genome shotgun (WGS) entry which is preliminary data.</text>
</comment>
<protein>
    <submittedName>
        <fullName evidence="2">Carbohydrate-binding family 9-like protein</fullName>
    </submittedName>
</protein>
<evidence type="ECO:0000313" key="3">
    <source>
        <dbReference type="Proteomes" id="UP001464378"/>
    </source>
</evidence>
<reference evidence="2 3" key="1">
    <citation type="submission" date="2024-03" db="EMBL/GenBank/DDBJ databases">
        <title>Human intestinal bacterial collection.</title>
        <authorList>
            <person name="Pauvert C."/>
            <person name="Hitch T.C.A."/>
            <person name="Clavel T."/>
        </authorList>
    </citation>
    <scope>NUCLEOTIDE SEQUENCE [LARGE SCALE GENOMIC DNA]</scope>
    <source>
        <strain evidence="2 3">CLA-AP-H29</strain>
    </source>
</reference>
<dbReference type="CDD" id="cd09620">
    <property type="entry name" value="CBM9_like_3"/>
    <property type="match status" value="1"/>
</dbReference>
<gene>
    <name evidence="2" type="ORF">WMO64_16765</name>
</gene>
<dbReference type="Pfam" id="PF16011">
    <property type="entry name" value="CBM9_2"/>
    <property type="match status" value="1"/>
</dbReference>
<proteinExistence type="predicted"/>
<accession>A0ABV1ECT7</accession>
<dbReference type="InterPro" id="IPR010502">
    <property type="entry name" value="Carb-bd_dom_fam9"/>
</dbReference>
<organism evidence="2 3">
    <name type="scientific">Pseudoflavonifractor intestinihominis</name>
    <dbReference type="NCBI Taxonomy" id="3133171"/>
    <lineage>
        <taxon>Bacteria</taxon>
        <taxon>Bacillati</taxon>
        <taxon>Bacillota</taxon>
        <taxon>Clostridia</taxon>
        <taxon>Eubacteriales</taxon>
        <taxon>Oscillospiraceae</taxon>
        <taxon>Pseudoflavonifractor</taxon>
    </lineage>
</organism>
<name>A0ABV1ECT7_9FIRM</name>
<feature type="domain" description="Carbohydrate-binding" evidence="1">
    <location>
        <begin position="22"/>
        <end position="198"/>
    </location>
</feature>
<dbReference type="Gene3D" id="2.60.40.1190">
    <property type="match status" value="1"/>
</dbReference>
<keyword evidence="3" id="KW-1185">Reference proteome</keyword>
<evidence type="ECO:0000259" key="1">
    <source>
        <dbReference type="Pfam" id="PF16011"/>
    </source>
</evidence>
<sequence length="199" mass="22533">MEKKYSVVRTQGEPDWASIPAGQVACPCWGTTYTPETTFQCAYQPGKALYIRMECREAEPLARCREQDGRVWFDSCLEAFLAPARQGSYMNLECNSIGTLLCSAGSERYIRQNLAESGLPRPVLRCRVDSDRWEIRLEIAAETLRGLWGLELVPGGRLYANFYKCGDETPQPHFLSWCPVDLPEPNFHAPQFFGALELL</sequence>